<name>A0ABW7G003_9BURK</name>
<dbReference type="Proteomes" id="UP001606099">
    <property type="component" value="Unassembled WGS sequence"/>
</dbReference>
<keyword evidence="2" id="KW-0597">Phosphoprotein</keyword>
<keyword evidence="1" id="KW-0596">Phosphopantetheine</keyword>
<reference evidence="4 5" key="1">
    <citation type="submission" date="2024-08" db="EMBL/GenBank/DDBJ databases">
        <authorList>
            <person name="Lu H."/>
        </authorList>
    </citation>
    <scope>NUCLEOTIDE SEQUENCE [LARGE SCALE GENOMIC DNA]</scope>
    <source>
        <strain evidence="4 5">BYS180W</strain>
    </source>
</reference>
<keyword evidence="5" id="KW-1185">Reference proteome</keyword>
<evidence type="ECO:0000256" key="2">
    <source>
        <dbReference type="ARBA" id="ARBA00022553"/>
    </source>
</evidence>
<dbReference type="Pfam" id="PF00550">
    <property type="entry name" value="PP-binding"/>
    <property type="match status" value="1"/>
</dbReference>
<dbReference type="Gene3D" id="3.30.300.30">
    <property type="match status" value="1"/>
</dbReference>
<dbReference type="Gene3D" id="1.10.1200.10">
    <property type="entry name" value="ACP-like"/>
    <property type="match status" value="1"/>
</dbReference>
<sequence length="185" mass="20354">IEAQLLAQPGIQHAVVVAREQRLVAYVACATEQFDDAGLKQALSRQLPEYMVPALIVRLDGLPLNANGKVDRKALPQPQEIERVYEAPQGEVEEQLAAIWAEVLGIERVGRHDNFFEIGGHSLAALQVLAKLRQRLSVQLPLKQLFESPTLLDYGRIVDRARGEGAATEAAELDRMAALLDMVEG</sequence>
<dbReference type="SUPFAM" id="SSF47336">
    <property type="entry name" value="ACP-like"/>
    <property type="match status" value="1"/>
</dbReference>
<evidence type="ECO:0000256" key="1">
    <source>
        <dbReference type="ARBA" id="ARBA00022450"/>
    </source>
</evidence>
<evidence type="ECO:0000313" key="5">
    <source>
        <dbReference type="Proteomes" id="UP001606099"/>
    </source>
</evidence>
<dbReference type="SUPFAM" id="SSF56801">
    <property type="entry name" value="Acetyl-CoA synthetase-like"/>
    <property type="match status" value="1"/>
</dbReference>
<gene>
    <name evidence="4" type="ORF">ACG0Z6_16560</name>
</gene>
<dbReference type="PROSITE" id="PS50075">
    <property type="entry name" value="CARRIER"/>
    <property type="match status" value="1"/>
</dbReference>
<dbReference type="InterPro" id="IPR036736">
    <property type="entry name" value="ACP-like_sf"/>
</dbReference>
<dbReference type="InterPro" id="IPR009081">
    <property type="entry name" value="PP-bd_ACP"/>
</dbReference>
<organism evidence="4 5">
    <name type="scientific">Roseateles rivi</name>
    <dbReference type="NCBI Taxonomy" id="3299028"/>
    <lineage>
        <taxon>Bacteria</taxon>
        <taxon>Pseudomonadati</taxon>
        <taxon>Pseudomonadota</taxon>
        <taxon>Betaproteobacteria</taxon>
        <taxon>Burkholderiales</taxon>
        <taxon>Sphaerotilaceae</taxon>
        <taxon>Roseateles</taxon>
    </lineage>
</organism>
<proteinExistence type="predicted"/>
<dbReference type="PANTHER" id="PTHR45527">
    <property type="entry name" value="NONRIBOSOMAL PEPTIDE SYNTHETASE"/>
    <property type="match status" value="1"/>
</dbReference>
<dbReference type="InterPro" id="IPR006162">
    <property type="entry name" value="Ppantetheine_attach_site"/>
</dbReference>
<feature type="non-terminal residue" evidence="4">
    <location>
        <position position="1"/>
    </location>
</feature>
<dbReference type="EMBL" id="JBIGHZ010000012">
    <property type="protein sequence ID" value="MFG6449830.1"/>
    <property type="molecule type" value="Genomic_DNA"/>
</dbReference>
<protein>
    <submittedName>
        <fullName evidence="4">Phosphopantetheine-binding protein</fullName>
    </submittedName>
</protein>
<dbReference type="RefSeq" id="WP_394463442.1">
    <property type="nucleotide sequence ID" value="NZ_JBIGHZ010000012.1"/>
</dbReference>
<dbReference type="SMART" id="SM00823">
    <property type="entry name" value="PKS_PP"/>
    <property type="match status" value="1"/>
</dbReference>
<evidence type="ECO:0000313" key="4">
    <source>
        <dbReference type="EMBL" id="MFG6449830.1"/>
    </source>
</evidence>
<accession>A0ABW7G003</accession>
<comment type="caution">
    <text evidence="4">The sequence shown here is derived from an EMBL/GenBank/DDBJ whole genome shotgun (WGS) entry which is preliminary data.</text>
</comment>
<evidence type="ECO:0000259" key="3">
    <source>
        <dbReference type="PROSITE" id="PS50075"/>
    </source>
</evidence>
<dbReference type="InterPro" id="IPR045851">
    <property type="entry name" value="AMP-bd_C_sf"/>
</dbReference>
<dbReference type="Pfam" id="PF13193">
    <property type="entry name" value="AMP-binding_C"/>
    <property type="match status" value="1"/>
</dbReference>
<dbReference type="PROSITE" id="PS00012">
    <property type="entry name" value="PHOSPHOPANTETHEINE"/>
    <property type="match status" value="1"/>
</dbReference>
<feature type="domain" description="Carrier" evidence="3">
    <location>
        <begin position="87"/>
        <end position="162"/>
    </location>
</feature>
<dbReference type="InterPro" id="IPR025110">
    <property type="entry name" value="AMP-bd_C"/>
</dbReference>
<dbReference type="PANTHER" id="PTHR45527:SF1">
    <property type="entry name" value="FATTY ACID SYNTHASE"/>
    <property type="match status" value="1"/>
</dbReference>
<dbReference type="InterPro" id="IPR020806">
    <property type="entry name" value="PKS_PP-bd"/>
</dbReference>